<reference evidence="1" key="1">
    <citation type="submission" date="2005-08" db="EMBL/GenBank/DDBJ databases">
        <title>Complete sequence of Chromosome 1 of Nitrosospira multiformis ATCC 25196.</title>
        <authorList>
            <consortium name="US DOE Joint Genome Institute"/>
            <person name="Copeland A."/>
            <person name="Lucas S."/>
            <person name="Lapidus A."/>
            <person name="Barry K."/>
            <person name="Detter J.C."/>
            <person name="Glavina T."/>
            <person name="Hammon N."/>
            <person name="Israni S."/>
            <person name="Pitluck S."/>
            <person name="Chain P."/>
            <person name="Malfatti S."/>
            <person name="Shin M."/>
            <person name="Vergez L."/>
            <person name="Schmutz J."/>
            <person name="Larimer F."/>
            <person name="Land M."/>
            <person name="Hauser L."/>
            <person name="Kyrpides N."/>
            <person name="Lykidis A."/>
            <person name="Richardson P."/>
        </authorList>
    </citation>
    <scope>NUCLEOTIDE SEQUENCE</scope>
    <source>
        <strain evidence="1">ATCC 25196</strain>
    </source>
</reference>
<evidence type="ECO:0008006" key="5">
    <source>
        <dbReference type="Google" id="ProtNLM"/>
    </source>
</evidence>
<organism evidence="1 3">
    <name type="scientific">Nitrosospira multiformis (strain ATCC 25196 / NCIMB 11849 / C 71)</name>
    <dbReference type="NCBI Taxonomy" id="323848"/>
    <lineage>
        <taxon>Bacteria</taxon>
        <taxon>Pseudomonadati</taxon>
        <taxon>Pseudomonadota</taxon>
        <taxon>Betaproteobacteria</taxon>
        <taxon>Nitrosomonadales</taxon>
        <taxon>Nitrosomonadaceae</taxon>
        <taxon>Nitrosospira</taxon>
    </lineage>
</organism>
<proteinExistence type="predicted"/>
<reference evidence="1 3" key="3">
    <citation type="journal article" date="2008" name="Appl. Environ. Microbiol.">
        <title>Complete genome sequence of Nitrosospira multiformis, an ammonia-oxidizing bacterium from the soil environment.</title>
        <authorList>
            <person name="Norton J.M."/>
            <person name="Klotz M.G."/>
            <person name="Stein L.Y."/>
            <person name="Arp D.J."/>
            <person name="Bottomley P.J."/>
            <person name="Chain P.S."/>
            <person name="Hauser L.J."/>
            <person name="Land M.L."/>
            <person name="Larimer F.W."/>
            <person name="Shin M.W."/>
            <person name="Starkenburg S.R."/>
        </authorList>
    </citation>
    <scope>NUCLEOTIDE SEQUENCE [LARGE SCALE GENOMIC DNA]</scope>
    <source>
        <strain evidence="1">ATCC 25196</strain>
        <strain evidence="3">ATCC 25196 / NCIMB 11849 / C 71</strain>
    </source>
</reference>
<evidence type="ECO:0000313" key="1">
    <source>
        <dbReference type="EMBL" id="ABB73412.1"/>
    </source>
</evidence>
<accession>Q2YCV9</accession>
<dbReference type="Proteomes" id="UP000236751">
    <property type="component" value="Unassembled WGS sequence"/>
</dbReference>
<dbReference type="KEGG" id="nmu:Nmul_A0103"/>
<name>Q2YCV9_NITMU</name>
<evidence type="ECO:0000313" key="3">
    <source>
        <dbReference type="Proteomes" id="UP000002718"/>
    </source>
</evidence>
<reference evidence="2 4" key="4">
    <citation type="submission" date="2016-10" db="EMBL/GenBank/DDBJ databases">
        <authorList>
            <person name="de Groot N.N."/>
        </authorList>
    </citation>
    <scope>NUCLEOTIDE SEQUENCE [LARGE SCALE GENOMIC DNA]</scope>
    <source>
        <strain evidence="2 4">Nl13</strain>
    </source>
</reference>
<keyword evidence="3" id="KW-1185">Reference proteome</keyword>
<sequence>MQPGIKRITVLVFSLGGTLLAACAGLGWEESAFTHGGKVSGNLAALARCTVDQLQSDSRWMIRTLQYQVFSYRDIAAMEIYAYPEGALAGTYARNSPSNPDAVISYGPPTPLIHPGKPGSNADKEVDPDYSFVLTLKRTDNATAFATVSGRKYESRIAWETLEACAGPE</sequence>
<dbReference type="RefSeq" id="WP_011379467.1">
    <property type="nucleotide sequence ID" value="NC_007614.1"/>
</dbReference>
<dbReference type="PROSITE" id="PS51257">
    <property type="entry name" value="PROKAR_LIPOPROTEIN"/>
    <property type="match status" value="1"/>
</dbReference>
<protein>
    <recommendedName>
        <fullName evidence="5">Lipoprotein</fullName>
    </recommendedName>
</protein>
<evidence type="ECO:0000313" key="2">
    <source>
        <dbReference type="EMBL" id="SEG09321.1"/>
    </source>
</evidence>
<dbReference type="AlphaFoldDB" id="Q2YCV9"/>
<dbReference type="STRING" id="323848.Nmul_A0103"/>
<gene>
    <name evidence="1" type="ordered locus">Nmul_A0103</name>
    <name evidence="2" type="ORF">SAMN05216403_1294</name>
</gene>
<dbReference type="eggNOG" id="ENOG50316UT">
    <property type="taxonomic scope" value="Bacteria"/>
</dbReference>
<dbReference type="EMBL" id="FNVK01000029">
    <property type="protein sequence ID" value="SEG09321.1"/>
    <property type="molecule type" value="Genomic_DNA"/>
</dbReference>
<dbReference type="Proteomes" id="UP000002718">
    <property type="component" value="Chromosome"/>
</dbReference>
<reference evidence="3" key="2">
    <citation type="submission" date="2005-08" db="EMBL/GenBank/DDBJ databases">
        <title>Complete sequence of chromosome 1 of Nitrosospira multiformis ATCC 25196.</title>
        <authorList>
            <person name="Copeland A."/>
            <person name="Lucas S."/>
            <person name="Lapidus A."/>
            <person name="Barry K."/>
            <person name="Detter J.C."/>
            <person name="Glavina T."/>
            <person name="Hammon N."/>
            <person name="Israni S."/>
            <person name="Pitluck S."/>
            <person name="Chain P."/>
            <person name="Malfatti S."/>
            <person name="Shin M."/>
            <person name="Vergez L."/>
            <person name="Schmutz J."/>
            <person name="Larimer F."/>
            <person name="Land M."/>
            <person name="Hauser L."/>
            <person name="Kyrpides N."/>
            <person name="Lykidis A."/>
            <person name="Richardson P."/>
        </authorList>
    </citation>
    <scope>NUCLEOTIDE SEQUENCE [LARGE SCALE GENOMIC DNA]</scope>
    <source>
        <strain evidence="3">ATCC 25196 / NCIMB 11849 / C 71</strain>
    </source>
</reference>
<evidence type="ECO:0000313" key="4">
    <source>
        <dbReference type="Proteomes" id="UP000236751"/>
    </source>
</evidence>
<dbReference type="OrthoDB" id="8547069at2"/>
<dbReference type="EMBL" id="CP000103">
    <property type="protein sequence ID" value="ABB73412.1"/>
    <property type="molecule type" value="Genomic_DNA"/>
</dbReference>
<dbReference type="HOGENOM" id="CLU_1600971_0_0_4"/>